<dbReference type="InterPro" id="IPR036097">
    <property type="entry name" value="HisK_dim/P_sf"/>
</dbReference>
<dbReference type="Pfam" id="PF00672">
    <property type="entry name" value="HAMP"/>
    <property type="match status" value="7"/>
</dbReference>
<dbReference type="InterPro" id="IPR001789">
    <property type="entry name" value="Sig_transdc_resp-reg_receiver"/>
</dbReference>
<dbReference type="PANTHER" id="PTHR45339">
    <property type="entry name" value="HYBRID SIGNAL TRANSDUCTION HISTIDINE KINASE J"/>
    <property type="match status" value="1"/>
</dbReference>
<evidence type="ECO:0000256" key="5">
    <source>
        <dbReference type="ARBA" id="ARBA00022553"/>
    </source>
</evidence>
<feature type="domain" description="HAMP" evidence="16">
    <location>
        <begin position="567"/>
        <end position="619"/>
    </location>
</feature>
<dbReference type="Gene3D" id="1.10.287.950">
    <property type="entry name" value="Methyl-accepting chemotaxis protein"/>
    <property type="match status" value="1"/>
</dbReference>
<keyword evidence="18" id="KW-1185">Reference proteome</keyword>
<dbReference type="SMART" id="SM00448">
    <property type="entry name" value="REC"/>
    <property type="match status" value="1"/>
</dbReference>
<keyword evidence="9" id="KW-1133">Transmembrane helix</keyword>
<dbReference type="Gene3D" id="3.30.450.40">
    <property type="match status" value="1"/>
</dbReference>
<keyword evidence="7" id="KW-0812">Transmembrane</keyword>
<keyword evidence="6" id="KW-0808">Transferase</keyword>
<dbReference type="Pfam" id="PF02518">
    <property type="entry name" value="HATPase_c"/>
    <property type="match status" value="1"/>
</dbReference>
<keyword evidence="8" id="KW-0418">Kinase</keyword>
<dbReference type="InterPro" id="IPR003660">
    <property type="entry name" value="HAMP_dom"/>
</dbReference>
<dbReference type="InterPro" id="IPR011006">
    <property type="entry name" value="CheY-like_superfamily"/>
</dbReference>
<dbReference type="SUPFAM" id="SSF55874">
    <property type="entry name" value="ATPase domain of HSP90 chaperone/DNA topoisomerase II/histidine kinase"/>
    <property type="match status" value="1"/>
</dbReference>
<dbReference type="CDD" id="cd16922">
    <property type="entry name" value="HATPase_EvgS-ArcB-TorS-like"/>
    <property type="match status" value="1"/>
</dbReference>
<evidence type="ECO:0000313" key="18">
    <source>
        <dbReference type="Proteomes" id="UP000675781"/>
    </source>
</evidence>
<dbReference type="RefSeq" id="WP_212531985.1">
    <property type="nucleotide sequence ID" value="NZ_JAGSOG010000210.1"/>
</dbReference>
<dbReference type="CDD" id="cd00082">
    <property type="entry name" value="HisKA"/>
    <property type="match status" value="1"/>
</dbReference>
<protein>
    <recommendedName>
        <fullName evidence="11">Circadian input-output histidine kinase CikA</fullName>
        <ecNumber evidence="4">2.7.13.3</ecNumber>
    </recommendedName>
</protein>
<evidence type="ECO:0000259" key="15">
    <source>
        <dbReference type="PROSITE" id="PS50110"/>
    </source>
</evidence>
<dbReference type="Gene3D" id="1.20.120.1530">
    <property type="match status" value="4"/>
</dbReference>
<feature type="domain" description="HAMP" evidence="16">
    <location>
        <begin position="383"/>
        <end position="435"/>
    </location>
</feature>
<organism evidence="17 18">
    <name type="scientific">Actinospica durhamensis</name>
    <dbReference type="NCBI Taxonomy" id="1508375"/>
    <lineage>
        <taxon>Bacteria</taxon>
        <taxon>Bacillati</taxon>
        <taxon>Actinomycetota</taxon>
        <taxon>Actinomycetes</taxon>
        <taxon>Catenulisporales</taxon>
        <taxon>Actinospicaceae</taxon>
        <taxon>Actinospica</taxon>
    </lineage>
</organism>
<dbReference type="Pfam" id="PF00512">
    <property type="entry name" value="HisKA"/>
    <property type="match status" value="1"/>
</dbReference>
<dbReference type="Gene3D" id="1.10.287.130">
    <property type="match status" value="1"/>
</dbReference>
<dbReference type="PANTHER" id="PTHR45339:SF1">
    <property type="entry name" value="HYBRID SIGNAL TRANSDUCTION HISTIDINE KINASE J"/>
    <property type="match status" value="1"/>
</dbReference>
<evidence type="ECO:0000256" key="9">
    <source>
        <dbReference type="ARBA" id="ARBA00022989"/>
    </source>
</evidence>
<evidence type="ECO:0000256" key="3">
    <source>
        <dbReference type="ARBA" id="ARBA00006402"/>
    </source>
</evidence>
<dbReference type="EC" id="2.7.13.3" evidence="4"/>
<dbReference type="SUPFAM" id="SSF47384">
    <property type="entry name" value="Homodimeric domain of signal transducing histidine kinase"/>
    <property type="match status" value="1"/>
</dbReference>
<accession>A0A941EYP8</accession>
<reference evidence="17" key="1">
    <citation type="submission" date="2021-04" db="EMBL/GenBank/DDBJ databases">
        <title>Genome based classification of Actinospica acidithermotolerans sp. nov., an actinobacterium isolated from an Indonesian hot spring.</title>
        <authorList>
            <person name="Kusuma A.B."/>
            <person name="Putra K.E."/>
            <person name="Nafisah S."/>
            <person name="Loh J."/>
            <person name="Nouioui I."/>
            <person name="Goodfellow M."/>
        </authorList>
    </citation>
    <scope>NUCLEOTIDE SEQUENCE</scope>
    <source>
        <strain evidence="17">CSCA 57</strain>
    </source>
</reference>
<evidence type="ECO:0000256" key="7">
    <source>
        <dbReference type="ARBA" id="ARBA00022692"/>
    </source>
</evidence>
<keyword evidence="10" id="KW-0902">Two-component regulatory system</keyword>
<evidence type="ECO:0000256" key="12">
    <source>
        <dbReference type="PROSITE-ProRule" id="PRU00169"/>
    </source>
</evidence>
<evidence type="ECO:0000256" key="13">
    <source>
        <dbReference type="SAM" id="Coils"/>
    </source>
</evidence>
<sequence length="1382" mass="147136">MASRTSGGGADAGDGGEAPGLRQLLVGLTAVRDGDFGTRLPEDGGGLLGEIATVFNGMVDQLSLFTSEVTRVAREVGTEGRLGGQAQVPGVFGTWADLTDSVNAMAGNLTTQVRDIAQVATAVAKGDLSRKIDVDARGEILELKNTLNTMVDQLSSFAAEVTRVAREVGTEGRLGGQADVQGVSGTWKDLTESVNVMANNLTTQVRDIAQVATAVAKGDLSSKIDVDARGEILELKNTLNTMVDQLSSFAAEVTRVAREVGTEGRLGGQADVQGVSGTWKDLTESVNIMANNLTSQVRNIAQVTTAVADGDLSQKIRVDARGEILELKETINTMVDQLSAFADEVTRVAREVGTEGNLGGQATVRGVSGTWKDLTDNVNVMASNLTGQVRSIAQVASAVARGDLSQKITVEAKGEVAALAEAINAMVDTLSAFADEVTRVAREVGTEGILGGQARVANVAGTWKDLTDNVNSMATNLTNQVRNIAQVTTAVAEGDLTRKIDVDARGEILALKTTINTMVDQLSSFAAEVTRVAREVGSEGRLGGQAEVEGVSGTWKRLTENVNGLAGNLTRQVRAIAEVTSAVAEGDLTRSITVEASGEVAELKDNINAMVGSLRETTRANRDQDWLKSSLAEVTGLTQGRRDLAEVAELIMSRLTPLVQAQYGAFFLAEDGPEGTELRLIASYADPGDPRTPRRFRLGQSLVGQSARDRGIIALDDVPPDYIRITSGLGGAAPTSLLVLPIAAEGQVLGVIELAAVRRFTAVQRSFLEQLMDSIGINLNTIVANARTDELLGESQRLTVELQARQQELQSSNEELEAKNLEIEQARQELEERARQLALASTYKSEFLANMSHELRTPLNSLLILAQLLAQNAAHNLTPKQVEYAEVIHSAGSDLLQLINDILDLSKVEAGKMVVEPEPVAVPKLLEDLETTFRPLTGQKGLRFAVTAAPDVPAQVVTDGGRVQQVLRNLLSNAVKFTESGQVDLELGLARPREVPAPVRADVPVLAFRVKDTGIGIPDSQLENVFGAFQQADGTTSRKYGGTGLGLSISREIASLLGGSIGVRSTVGVGSEFTLYLPAQPPARDADPREAVSAVPAPTARVLVIERPRGGALTRLAESAAEELTQAAGEPVVVETAQDAREATALASATLAGSVRCAVLQLDLPGEGMLRMLEAFAGAPALRDLPVLAYQAPGLDPSSHRLLLTHARNHPLELVASLDELRQRIAEHLTAGRLPEEYSAHPEKPAEPAAVPADDGRLAGRTVLVVDDDPRNVFALSSILEFYGMRVLHAGNGRTGIRILRQHPEIDLVLMDVMMPEMDGYEATALIRTDPAYAHLPIIAVTAKAMQGDREKSLDAGATDYVAKPVEAHELVRRIRRYLERR</sequence>
<dbReference type="InterPro" id="IPR003594">
    <property type="entry name" value="HATPase_dom"/>
</dbReference>
<dbReference type="SMART" id="SM00388">
    <property type="entry name" value="HisKA"/>
    <property type="match status" value="1"/>
</dbReference>
<evidence type="ECO:0000256" key="11">
    <source>
        <dbReference type="ARBA" id="ARBA00074306"/>
    </source>
</evidence>
<dbReference type="SMART" id="SM00304">
    <property type="entry name" value="HAMP"/>
    <property type="match status" value="7"/>
</dbReference>
<comment type="similarity">
    <text evidence="3">In the N-terminal section; belongs to the phytochrome family.</text>
</comment>
<evidence type="ECO:0000259" key="14">
    <source>
        <dbReference type="PROSITE" id="PS50109"/>
    </source>
</evidence>
<evidence type="ECO:0000259" key="16">
    <source>
        <dbReference type="PROSITE" id="PS50885"/>
    </source>
</evidence>
<dbReference type="EMBL" id="JAGSOG010000210">
    <property type="protein sequence ID" value="MBR7837519.1"/>
    <property type="molecule type" value="Genomic_DNA"/>
</dbReference>
<feature type="domain" description="HAMP" evidence="16">
    <location>
        <begin position="291"/>
        <end position="343"/>
    </location>
</feature>
<dbReference type="InterPro" id="IPR036890">
    <property type="entry name" value="HATPase_C_sf"/>
</dbReference>
<dbReference type="PRINTS" id="PR00344">
    <property type="entry name" value="BCTRLSENSOR"/>
</dbReference>
<proteinExistence type="inferred from homology"/>
<feature type="domain" description="HAMP" evidence="16">
    <location>
        <begin position="21"/>
        <end position="67"/>
    </location>
</feature>
<evidence type="ECO:0000313" key="17">
    <source>
        <dbReference type="EMBL" id="MBR7837519.1"/>
    </source>
</evidence>
<dbReference type="InterPro" id="IPR029016">
    <property type="entry name" value="GAF-like_dom_sf"/>
</dbReference>
<feature type="domain" description="Histidine kinase" evidence="14">
    <location>
        <begin position="850"/>
        <end position="1081"/>
    </location>
</feature>
<dbReference type="Gene3D" id="3.40.50.2300">
    <property type="match status" value="1"/>
</dbReference>
<dbReference type="PROSITE" id="PS50110">
    <property type="entry name" value="RESPONSE_REGULATORY"/>
    <property type="match status" value="1"/>
</dbReference>
<dbReference type="InterPro" id="IPR004358">
    <property type="entry name" value="Sig_transdc_His_kin-like_C"/>
</dbReference>
<keyword evidence="9" id="KW-0472">Membrane</keyword>
<dbReference type="FunFam" id="1.20.120.1530:FF:000002">
    <property type="entry name" value="Two-component osmosensing histidine kinase"/>
    <property type="match status" value="3"/>
</dbReference>
<dbReference type="SUPFAM" id="SSF52172">
    <property type="entry name" value="CheY-like"/>
    <property type="match status" value="1"/>
</dbReference>
<dbReference type="Gene3D" id="3.30.565.10">
    <property type="entry name" value="Histidine kinase-like ATPase, C-terminal domain"/>
    <property type="match status" value="1"/>
</dbReference>
<dbReference type="SMART" id="SM00387">
    <property type="entry name" value="HATPase_c"/>
    <property type="match status" value="1"/>
</dbReference>
<dbReference type="InterPro" id="IPR003018">
    <property type="entry name" value="GAF"/>
</dbReference>
<evidence type="ECO:0000256" key="8">
    <source>
        <dbReference type="ARBA" id="ARBA00022777"/>
    </source>
</evidence>
<keyword evidence="5 12" id="KW-0597">Phosphoprotein</keyword>
<dbReference type="SMART" id="SM00065">
    <property type="entry name" value="GAF"/>
    <property type="match status" value="1"/>
</dbReference>
<dbReference type="Pfam" id="PF13185">
    <property type="entry name" value="GAF_2"/>
    <property type="match status" value="1"/>
</dbReference>
<name>A0A941EYP8_9ACTN</name>
<evidence type="ECO:0000256" key="2">
    <source>
        <dbReference type="ARBA" id="ARBA00004236"/>
    </source>
</evidence>
<dbReference type="SUPFAM" id="SSF58104">
    <property type="entry name" value="Methyl-accepting chemotaxis protein (MCP) signaling domain"/>
    <property type="match status" value="2"/>
</dbReference>
<feature type="domain" description="HAMP" evidence="16">
    <location>
        <begin position="107"/>
        <end position="159"/>
    </location>
</feature>
<dbReference type="CDD" id="cd06225">
    <property type="entry name" value="HAMP"/>
    <property type="match status" value="7"/>
</dbReference>
<feature type="domain" description="HAMP" evidence="16">
    <location>
        <begin position="475"/>
        <end position="527"/>
    </location>
</feature>
<comment type="caution">
    <text evidence="17">The sequence shown here is derived from an EMBL/GenBank/DDBJ whole genome shotgun (WGS) entry which is preliminary data.</text>
</comment>
<gene>
    <name evidence="17" type="ORF">KDL01_29840</name>
</gene>
<feature type="domain" description="HAMP" evidence="16">
    <location>
        <begin position="199"/>
        <end position="251"/>
    </location>
</feature>
<evidence type="ECO:0000256" key="1">
    <source>
        <dbReference type="ARBA" id="ARBA00000085"/>
    </source>
</evidence>
<dbReference type="SUPFAM" id="SSF55781">
    <property type="entry name" value="GAF domain-like"/>
    <property type="match status" value="1"/>
</dbReference>
<feature type="coiled-coil region" evidence="13">
    <location>
        <begin position="795"/>
        <end position="840"/>
    </location>
</feature>
<dbReference type="FunFam" id="3.30.565.10:FF:000010">
    <property type="entry name" value="Sensor histidine kinase RcsC"/>
    <property type="match status" value="1"/>
</dbReference>
<evidence type="ECO:0000256" key="10">
    <source>
        <dbReference type="ARBA" id="ARBA00023012"/>
    </source>
</evidence>
<dbReference type="InterPro" id="IPR005467">
    <property type="entry name" value="His_kinase_dom"/>
</dbReference>
<evidence type="ECO:0000256" key="4">
    <source>
        <dbReference type="ARBA" id="ARBA00012438"/>
    </source>
</evidence>
<comment type="subcellular location">
    <subcellularLocation>
        <location evidence="2">Cell membrane</location>
    </subcellularLocation>
</comment>
<keyword evidence="13" id="KW-0175">Coiled coil</keyword>
<dbReference type="PROSITE" id="PS50885">
    <property type="entry name" value="HAMP"/>
    <property type="match status" value="7"/>
</dbReference>
<dbReference type="PROSITE" id="PS50109">
    <property type="entry name" value="HIS_KIN"/>
    <property type="match status" value="1"/>
</dbReference>
<dbReference type="GO" id="GO:0005886">
    <property type="term" value="C:plasma membrane"/>
    <property type="evidence" value="ECO:0007669"/>
    <property type="project" value="UniProtKB-SubCell"/>
</dbReference>
<feature type="modified residue" description="4-aspartylphosphate" evidence="12">
    <location>
        <position position="1312"/>
    </location>
</feature>
<dbReference type="Pfam" id="PF00072">
    <property type="entry name" value="Response_reg"/>
    <property type="match status" value="1"/>
</dbReference>
<dbReference type="InterPro" id="IPR003661">
    <property type="entry name" value="HisK_dim/P_dom"/>
</dbReference>
<feature type="domain" description="Response regulatory" evidence="15">
    <location>
        <begin position="1262"/>
        <end position="1379"/>
    </location>
</feature>
<comment type="catalytic activity">
    <reaction evidence="1">
        <text>ATP + protein L-histidine = ADP + protein N-phospho-L-histidine.</text>
        <dbReference type="EC" id="2.7.13.3"/>
    </reaction>
</comment>
<dbReference type="Proteomes" id="UP000675781">
    <property type="component" value="Unassembled WGS sequence"/>
</dbReference>
<dbReference type="GO" id="GO:0000155">
    <property type="term" value="F:phosphorelay sensor kinase activity"/>
    <property type="evidence" value="ECO:0007669"/>
    <property type="project" value="InterPro"/>
</dbReference>
<evidence type="ECO:0000256" key="6">
    <source>
        <dbReference type="ARBA" id="ARBA00022679"/>
    </source>
</evidence>